<dbReference type="AlphaFoldDB" id="A0A7V7VXJ1"/>
<protein>
    <submittedName>
        <fullName evidence="1">Gene transfer agent family protein</fullName>
    </submittedName>
</protein>
<organism evidence="1 2">
    <name type="scientific">Brucella tritici</name>
    <dbReference type="NCBI Taxonomy" id="94626"/>
    <lineage>
        <taxon>Bacteria</taxon>
        <taxon>Pseudomonadati</taxon>
        <taxon>Pseudomonadota</taxon>
        <taxon>Alphaproteobacteria</taxon>
        <taxon>Hyphomicrobiales</taxon>
        <taxon>Brucellaceae</taxon>
        <taxon>Brucella/Ochrobactrum group</taxon>
        <taxon>Brucella</taxon>
    </lineage>
</organism>
<sequence length="116" mass="12732">MTEHRAFFGDGEKTFTLADEQINELERKAGFGIGALYQQFVTMQFRFGDALEVLRLGLIGGGTSPVRASELIEAYAKPTPIVEIYGLAFDILETRWSGQPASAEISQDETGQDVAE</sequence>
<dbReference type="InterPro" id="IPR021791">
    <property type="entry name" value="Phage_TAC_11"/>
</dbReference>
<gene>
    <name evidence="1" type="ORF">F9K94_00900</name>
</gene>
<reference evidence="1 2" key="1">
    <citation type="submission" date="2019-09" db="EMBL/GenBank/DDBJ databases">
        <title>Taxonomic organization of the family Brucellaceae based on a phylogenomic approach.</title>
        <authorList>
            <person name="Leclercq S."/>
            <person name="Cloeckaert A."/>
            <person name="Zygmunt M.S."/>
        </authorList>
    </citation>
    <scope>NUCLEOTIDE SEQUENCE [LARGE SCALE GENOMIC DNA]</scope>
    <source>
        <strain evidence="1 2">TA93</strain>
    </source>
</reference>
<accession>A0A7V7VXJ1</accession>
<comment type="caution">
    <text evidence="1">The sequence shown here is derived from an EMBL/GenBank/DDBJ whole genome shotgun (WGS) entry which is preliminary data.</text>
</comment>
<evidence type="ECO:0000313" key="2">
    <source>
        <dbReference type="Proteomes" id="UP000460650"/>
    </source>
</evidence>
<proteinExistence type="predicted"/>
<evidence type="ECO:0000313" key="1">
    <source>
        <dbReference type="EMBL" id="KAB2658790.1"/>
    </source>
</evidence>
<dbReference type="RefSeq" id="WP_151643100.1">
    <property type="nucleotide sequence ID" value="NZ_WBVY01000001.1"/>
</dbReference>
<dbReference type="Proteomes" id="UP000460650">
    <property type="component" value="Unassembled WGS sequence"/>
</dbReference>
<dbReference type="EMBL" id="WBVY01000001">
    <property type="protein sequence ID" value="KAB2658790.1"/>
    <property type="molecule type" value="Genomic_DNA"/>
</dbReference>
<name>A0A7V7VXJ1_9HYPH</name>
<dbReference type="Pfam" id="PF11836">
    <property type="entry name" value="Phage_TAC_11"/>
    <property type="match status" value="1"/>
</dbReference>